<name>I1D4B2_9PSEU</name>
<gene>
    <name evidence="1" type="ORF">SacglDRAFT_02903</name>
</gene>
<proteinExistence type="predicted"/>
<organism evidence="1 2">
    <name type="scientific">Saccharomonospora glauca K62</name>
    <dbReference type="NCBI Taxonomy" id="928724"/>
    <lineage>
        <taxon>Bacteria</taxon>
        <taxon>Bacillati</taxon>
        <taxon>Actinomycetota</taxon>
        <taxon>Actinomycetes</taxon>
        <taxon>Pseudonocardiales</taxon>
        <taxon>Pseudonocardiaceae</taxon>
        <taxon>Saccharomonospora</taxon>
    </lineage>
</organism>
<dbReference type="EMBL" id="CM001484">
    <property type="protein sequence ID" value="EIE99786.1"/>
    <property type="molecule type" value="Genomic_DNA"/>
</dbReference>
<sequence length="48" mass="5421">MYPDERFFNRSDDVSPFSAPWLSGLVQWAASFHDRPKPTDTSNGTDSS</sequence>
<dbReference type="AlphaFoldDB" id="I1D4B2"/>
<accession>I1D4B2</accession>
<reference evidence="2" key="2">
    <citation type="submission" date="2012-01" db="EMBL/GenBank/DDBJ databases">
        <title>Noncontiguous Finished sequence of chromosome of Saccharomonospora glauca K62.</title>
        <authorList>
            <consortium name="US DOE Joint Genome Institute"/>
            <person name="Lucas S."/>
            <person name="Han J."/>
            <person name="Lapidus A."/>
            <person name="Cheng J.-F."/>
            <person name="Goodwin L."/>
            <person name="Pitluck S."/>
            <person name="Peters L."/>
            <person name="Mikhailova N."/>
            <person name="Held B."/>
            <person name="Detter J.C."/>
            <person name="Han C."/>
            <person name="Tapia R."/>
            <person name="Land M."/>
            <person name="Hauser L."/>
            <person name="Kyrpides N."/>
            <person name="Ivanova N."/>
            <person name="Pagani I."/>
            <person name="Brambilla E.-M."/>
            <person name="Klenk H.-P."/>
            <person name="Woyke T."/>
        </authorList>
    </citation>
    <scope>NUCLEOTIDE SEQUENCE [LARGE SCALE GENOMIC DNA]</scope>
    <source>
        <strain evidence="2">K62</strain>
    </source>
</reference>
<keyword evidence="2" id="KW-1185">Reference proteome</keyword>
<evidence type="ECO:0000313" key="1">
    <source>
        <dbReference type="EMBL" id="EIE99786.1"/>
    </source>
</evidence>
<dbReference type="Proteomes" id="UP000005087">
    <property type="component" value="Chromosome"/>
</dbReference>
<protein>
    <submittedName>
        <fullName evidence="1">Uncharacterized protein</fullName>
    </submittedName>
</protein>
<dbReference type="HOGENOM" id="CLU_3157498_0_0_11"/>
<reference evidence="1 2" key="1">
    <citation type="submission" date="2011-09" db="EMBL/GenBank/DDBJ databases">
        <authorList>
            <consortium name="US DOE Joint Genome Institute (JGI-PGF)"/>
            <person name="Lucas S."/>
            <person name="Han J."/>
            <person name="Lapidus A."/>
            <person name="Cheng J.-F."/>
            <person name="Goodwin L."/>
            <person name="Pitluck S."/>
            <person name="Peters L."/>
            <person name="Land M.L."/>
            <person name="Hauser L."/>
            <person name="Brambilla E."/>
            <person name="Klenk H.-P."/>
            <person name="Woyke T.J."/>
        </authorList>
    </citation>
    <scope>NUCLEOTIDE SEQUENCE [LARGE SCALE GENOMIC DNA]</scope>
    <source>
        <strain evidence="1 2">K62</strain>
    </source>
</reference>
<evidence type="ECO:0000313" key="2">
    <source>
        <dbReference type="Proteomes" id="UP000005087"/>
    </source>
</evidence>